<dbReference type="KEGG" id="cmaq:H0S70_00605"/>
<feature type="transmembrane region" description="Helical" evidence="1">
    <location>
        <begin position="197"/>
        <end position="217"/>
    </location>
</feature>
<dbReference type="Proteomes" id="UP000516438">
    <property type="component" value="Chromosome"/>
</dbReference>
<keyword evidence="3" id="KW-1185">Reference proteome</keyword>
<name>A0A7H1DX18_9FLAO</name>
<proteinExistence type="predicted"/>
<organism evidence="2 3">
    <name type="scientific">Chryseobacterium manosquense</name>
    <dbReference type="NCBI Taxonomy" id="2754694"/>
    <lineage>
        <taxon>Bacteria</taxon>
        <taxon>Pseudomonadati</taxon>
        <taxon>Bacteroidota</taxon>
        <taxon>Flavobacteriia</taxon>
        <taxon>Flavobacteriales</taxon>
        <taxon>Weeksellaceae</taxon>
        <taxon>Chryseobacterium group</taxon>
        <taxon>Chryseobacterium</taxon>
    </lineage>
</organism>
<keyword evidence="1" id="KW-1133">Transmembrane helix</keyword>
<evidence type="ECO:0000313" key="2">
    <source>
        <dbReference type="EMBL" id="QNS41526.1"/>
    </source>
</evidence>
<feature type="transmembrane region" description="Helical" evidence="1">
    <location>
        <begin position="159"/>
        <end position="177"/>
    </location>
</feature>
<gene>
    <name evidence="2" type="ORF">H0S70_00605</name>
</gene>
<keyword evidence="1" id="KW-0812">Transmembrane</keyword>
<keyword evidence="1" id="KW-0472">Membrane</keyword>
<evidence type="ECO:0000313" key="3">
    <source>
        <dbReference type="Proteomes" id="UP000516438"/>
    </source>
</evidence>
<sequence>MTPSQHSEIRDYLLSKKLPIDVLMEVEDHFVSQINDLQRVETKDFETAFEKVKNAWKPELNFPKYRIQFDLNDTTYFLKKIQMAESKSIGIQSVKITLVAFSTLFIIAYLLPENLFFYAFSSFVAVVMLVPIAQYIRYFKVFRLVKRYDNYKLTVHQDAAVLSLVFLGSFAQFLINLKMFSSMLYQTFHLTAQNPLYYAGNSLLIFLVLMNAYCFLAQRSYLNQIEKVKPYLKHLKPNN</sequence>
<protein>
    <submittedName>
        <fullName evidence="2">Uncharacterized protein</fullName>
    </submittedName>
</protein>
<feature type="transmembrane region" description="Helical" evidence="1">
    <location>
        <begin position="117"/>
        <end position="138"/>
    </location>
</feature>
<accession>A0A7H1DX18</accession>
<dbReference type="AlphaFoldDB" id="A0A7H1DX18"/>
<evidence type="ECO:0000256" key="1">
    <source>
        <dbReference type="SAM" id="Phobius"/>
    </source>
</evidence>
<feature type="transmembrane region" description="Helical" evidence="1">
    <location>
        <begin position="89"/>
        <end position="111"/>
    </location>
</feature>
<dbReference type="RefSeq" id="WP_188321312.1">
    <property type="nucleotide sequence ID" value="NZ_CP060203.1"/>
</dbReference>
<reference evidence="2 3" key="1">
    <citation type="submission" date="2020-07" db="EMBL/GenBank/DDBJ databases">
        <title>Complete genome and description of Chryseobacterium manosquense strain Marseille-Q2069 sp. nov.</title>
        <authorList>
            <person name="Boxberger M."/>
        </authorList>
    </citation>
    <scope>NUCLEOTIDE SEQUENCE [LARGE SCALE GENOMIC DNA]</scope>
    <source>
        <strain evidence="2 3">Marseille-Q2069</strain>
    </source>
</reference>
<dbReference type="EMBL" id="CP060203">
    <property type="protein sequence ID" value="QNS41526.1"/>
    <property type="molecule type" value="Genomic_DNA"/>
</dbReference>